<reference evidence="2 3" key="1">
    <citation type="submission" date="2023-10" db="EMBL/GenBank/DDBJ databases">
        <title>Novel methanotroph of the genus Methylocapsa from a subarctic wetland.</title>
        <authorList>
            <person name="Belova S.E."/>
            <person name="Oshkin I.Y."/>
            <person name="Miroshnikov K."/>
            <person name="Dedysh S.N."/>
        </authorList>
    </citation>
    <scope>NUCLEOTIDE SEQUENCE [LARGE SCALE GENOMIC DNA]</scope>
    <source>
        <strain evidence="2 3">RX1</strain>
    </source>
</reference>
<keyword evidence="3" id="KW-1185">Reference proteome</keyword>
<dbReference type="PANTHER" id="PTHR36505">
    <property type="entry name" value="BLR1072 PROTEIN"/>
    <property type="match status" value="1"/>
</dbReference>
<sequence length="124" mass="13751">MATTTESAPQETPEALPIGKIEGSDVYLPDAERIGAIEGLLIDKRSGQVAYAVLSFGGFFGIGEEHFPIPWKKLHYKAEIDAYEIEIDQEKLAGAPRFSHEAAYDWSQAEGRQVNDYYGVPDIF</sequence>
<protein>
    <submittedName>
        <fullName evidence="2">PRC-barrel domain-containing protein</fullName>
    </submittedName>
</protein>
<organism evidence="2 3">
    <name type="scientific">Methylocapsa polymorpha</name>
    <dbReference type="NCBI Taxonomy" id="3080828"/>
    <lineage>
        <taxon>Bacteria</taxon>
        <taxon>Pseudomonadati</taxon>
        <taxon>Pseudomonadota</taxon>
        <taxon>Alphaproteobacteria</taxon>
        <taxon>Hyphomicrobiales</taxon>
        <taxon>Beijerinckiaceae</taxon>
        <taxon>Methylocapsa</taxon>
    </lineage>
</organism>
<evidence type="ECO:0000259" key="1">
    <source>
        <dbReference type="Pfam" id="PF05239"/>
    </source>
</evidence>
<dbReference type="Gene3D" id="2.30.30.240">
    <property type="entry name" value="PRC-barrel domain"/>
    <property type="match status" value="1"/>
</dbReference>
<gene>
    <name evidence="2" type="ORF">RZS28_02630</name>
</gene>
<accession>A0ABZ0HUI9</accession>
<evidence type="ECO:0000313" key="3">
    <source>
        <dbReference type="Proteomes" id="UP001626536"/>
    </source>
</evidence>
<dbReference type="RefSeq" id="WP_407339665.1">
    <property type="nucleotide sequence ID" value="NZ_CP136862.1"/>
</dbReference>
<evidence type="ECO:0000313" key="2">
    <source>
        <dbReference type="EMBL" id="WOJ90218.1"/>
    </source>
</evidence>
<proteinExistence type="predicted"/>
<dbReference type="EMBL" id="CP136862">
    <property type="protein sequence ID" value="WOJ90218.1"/>
    <property type="molecule type" value="Genomic_DNA"/>
</dbReference>
<name>A0ABZ0HUI9_9HYPH</name>
<feature type="domain" description="PRC-barrel" evidence="1">
    <location>
        <begin position="18"/>
        <end position="91"/>
    </location>
</feature>
<dbReference type="Pfam" id="PF05239">
    <property type="entry name" value="PRC"/>
    <property type="match status" value="1"/>
</dbReference>
<dbReference type="InterPro" id="IPR027275">
    <property type="entry name" value="PRC-brl_dom"/>
</dbReference>
<dbReference type="Proteomes" id="UP001626536">
    <property type="component" value="Chromosome"/>
</dbReference>
<dbReference type="PANTHER" id="PTHR36505:SF1">
    <property type="entry name" value="BLR1072 PROTEIN"/>
    <property type="match status" value="1"/>
</dbReference>
<dbReference type="InterPro" id="IPR011033">
    <property type="entry name" value="PRC_barrel-like_sf"/>
</dbReference>
<dbReference type="SUPFAM" id="SSF50346">
    <property type="entry name" value="PRC-barrel domain"/>
    <property type="match status" value="1"/>
</dbReference>